<organism evidence="3 4">
    <name type="scientific">Candidatus Magasanikbacteria bacterium CG10_big_fil_rev_8_21_14_0_10_40_10</name>
    <dbReference type="NCBI Taxonomy" id="1974648"/>
    <lineage>
        <taxon>Bacteria</taxon>
        <taxon>Candidatus Magasanikiibacteriota</taxon>
    </lineage>
</organism>
<protein>
    <submittedName>
        <fullName evidence="3">Uncharacterized protein</fullName>
    </submittedName>
</protein>
<name>A0A2M6W3R6_9BACT</name>
<feature type="region of interest" description="Disordered" evidence="2">
    <location>
        <begin position="1"/>
        <end position="42"/>
    </location>
</feature>
<evidence type="ECO:0000313" key="4">
    <source>
        <dbReference type="Proteomes" id="UP000231183"/>
    </source>
</evidence>
<feature type="compositionally biased region" description="Basic and acidic residues" evidence="2">
    <location>
        <begin position="206"/>
        <end position="217"/>
    </location>
</feature>
<proteinExistence type="predicted"/>
<accession>A0A2M6W3R6</accession>
<keyword evidence="1" id="KW-0175">Coiled coil</keyword>
<reference evidence="4" key="1">
    <citation type="submission" date="2017-09" db="EMBL/GenBank/DDBJ databases">
        <title>Depth-based differentiation of microbial function through sediment-hosted aquifers and enrichment of novel symbionts in the deep terrestrial subsurface.</title>
        <authorList>
            <person name="Probst A.J."/>
            <person name="Ladd B."/>
            <person name="Jarett J.K."/>
            <person name="Geller-Mcgrath D.E."/>
            <person name="Sieber C.M.K."/>
            <person name="Emerson J.B."/>
            <person name="Anantharaman K."/>
            <person name="Thomas B.C."/>
            <person name="Malmstrom R."/>
            <person name="Stieglmeier M."/>
            <person name="Klingl A."/>
            <person name="Woyke T."/>
            <person name="Ryan C.M."/>
            <person name="Banfield J.F."/>
        </authorList>
    </citation>
    <scope>NUCLEOTIDE SEQUENCE [LARGE SCALE GENOMIC DNA]</scope>
</reference>
<feature type="compositionally biased region" description="Acidic residues" evidence="2">
    <location>
        <begin position="218"/>
        <end position="238"/>
    </location>
</feature>
<gene>
    <name evidence="3" type="ORF">COU31_02620</name>
</gene>
<sequence>MPEFENGGPPPESIENNPSNTEASDLSAPEDSLKTAEPTANDIEQELETAEVKENQADQAIEETDQTLTQAEEEDALDTVSLQRFKKEFQTNQQLYRQLRELFEGLEKQGLTVEETEIENSAQTKEISEEKLEEEFEKTEEEAKDLKQLTFELQQLNKAARELLGGHDQLMDGELIQRAQALLEQFDKLFSELVKIGLEIKEIEKEEPKAQEEKPLEQAEEEKQEYEELDDDEADIYEDANNPSGQSQSDDDQATANQVATGQITTEEKTEEDDKDDSAGLAIILPQEQRALKELADAQINFESSEEELNKKIVPLLENQNTRKTALEILKNQLETMEEVKGQSWVLKRGAADPSGRRYARLSRGLRSVGDMIDKHAQSPKEKALFYDKSAMTMLNALHYAEDKSKPPIFMQPDMRTFIADVIHPLFYNHWLSGGDQRVRNKIYSELLQFANISEGETDAKIKHGAIASAGDAIYSLERFVYSKDSAVKKAA</sequence>
<dbReference type="AlphaFoldDB" id="A0A2M6W3R6"/>
<feature type="region of interest" description="Disordered" evidence="2">
    <location>
        <begin position="206"/>
        <end position="278"/>
    </location>
</feature>
<feature type="compositionally biased region" description="Polar residues" evidence="2">
    <location>
        <begin position="241"/>
        <end position="264"/>
    </location>
</feature>
<feature type="compositionally biased region" description="Low complexity" evidence="2">
    <location>
        <begin position="13"/>
        <end position="22"/>
    </location>
</feature>
<comment type="caution">
    <text evidence="3">The sequence shown here is derived from an EMBL/GenBank/DDBJ whole genome shotgun (WGS) entry which is preliminary data.</text>
</comment>
<evidence type="ECO:0000256" key="2">
    <source>
        <dbReference type="SAM" id="MobiDB-lite"/>
    </source>
</evidence>
<dbReference type="EMBL" id="PFBX01000026">
    <property type="protein sequence ID" value="PIT87444.1"/>
    <property type="molecule type" value="Genomic_DNA"/>
</dbReference>
<feature type="coiled-coil region" evidence="1">
    <location>
        <begin position="113"/>
        <end position="159"/>
    </location>
</feature>
<feature type="coiled-coil region" evidence="1">
    <location>
        <begin position="288"/>
        <end position="337"/>
    </location>
</feature>
<evidence type="ECO:0000256" key="1">
    <source>
        <dbReference type="SAM" id="Coils"/>
    </source>
</evidence>
<dbReference type="Proteomes" id="UP000231183">
    <property type="component" value="Unassembled WGS sequence"/>
</dbReference>
<evidence type="ECO:0000313" key="3">
    <source>
        <dbReference type="EMBL" id="PIT87444.1"/>
    </source>
</evidence>